<keyword evidence="3" id="KW-1003">Cell membrane</keyword>
<organism evidence="9 10">
    <name type="scientific">Branchiostoma lanceolatum</name>
    <name type="common">Common lancelet</name>
    <name type="synonym">Amphioxus lanceolatum</name>
    <dbReference type="NCBI Taxonomy" id="7740"/>
    <lineage>
        <taxon>Eukaryota</taxon>
        <taxon>Metazoa</taxon>
        <taxon>Chordata</taxon>
        <taxon>Cephalochordata</taxon>
        <taxon>Leptocardii</taxon>
        <taxon>Amphioxiformes</taxon>
        <taxon>Branchiostomatidae</taxon>
        <taxon>Branchiostoma</taxon>
    </lineage>
</organism>
<evidence type="ECO:0000256" key="8">
    <source>
        <dbReference type="SAM" id="Phobius"/>
    </source>
</evidence>
<feature type="transmembrane region" description="Helical" evidence="8">
    <location>
        <begin position="730"/>
        <end position="750"/>
    </location>
</feature>
<keyword evidence="5 8" id="KW-1133">Transmembrane helix</keyword>
<gene>
    <name evidence="9" type="primary">SLC16A12</name>
    <name evidence="9" type="ORF">BLAG_LOCUS7643</name>
</gene>
<evidence type="ECO:0000256" key="7">
    <source>
        <dbReference type="SAM" id="MobiDB-lite"/>
    </source>
</evidence>
<comment type="subcellular location">
    <subcellularLocation>
        <location evidence="1">Cell membrane</location>
        <topology evidence="1">Multi-pass membrane protein</topology>
    </subcellularLocation>
</comment>
<evidence type="ECO:0000256" key="6">
    <source>
        <dbReference type="ARBA" id="ARBA00023136"/>
    </source>
</evidence>
<dbReference type="GO" id="GO:0022857">
    <property type="term" value="F:transmembrane transporter activity"/>
    <property type="evidence" value="ECO:0007669"/>
    <property type="project" value="InterPro"/>
</dbReference>
<feature type="transmembrane region" description="Helical" evidence="8">
    <location>
        <begin position="393"/>
        <end position="411"/>
    </location>
</feature>
<feature type="transmembrane region" description="Helical" evidence="8">
    <location>
        <begin position="1172"/>
        <end position="1191"/>
    </location>
</feature>
<feature type="transmembrane region" description="Helical" evidence="8">
    <location>
        <begin position="237"/>
        <end position="260"/>
    </location>
</feature>
<evidence type="ECO:0000256" key="5">
    <source>
        <dbReference type="ARBA" id="ARBA00022989"/>
    </source>
</evidence>
<dbReference type="AlphaFoldDB" id="A0A8J9Z102"/>
<reference evidence="9" key="1">
    <citation type="submission" date="2022-01" db="EMBL/GenBank/DDBJ databases">
        <authorList>
            <person name="Braso-Vives M."/>
        </authorList>
    </citation>
    <scope>NUCLEOTIDE SEQUENCE</scope>
</reference>
<keyword evidence="10" id="KW-1185">Reference proteome</keyword>
<dbReference type="InterPro" id="IPR036259">
    <property type="entry name" value="MFS_trans_sf"/>
</dbReference>
<feature type="transmembrane region" description="Helical" evidence="8">
    <location>
        <begin position="172"/>
        <end position="192"/>
    </location>
</feature>
<evidence type="ECO:0000256" key="3">
    <source>
        <dbReference type="ARBA" id="ARBA00022475"/>
    </source>
</evidence>
<feature type="transmembrane region" description="Helical" evidence="8">
    <location>
        <begin position="819"/>
        <end position="842"/>
    </location>
</feature>
<dbReference type="Gene3D" id="1.20.1250.20">
    <property type="entry name" value="MFS general substrate transporter like domains"/>
    <property type="match status" value="6"/>
</dbReference>
<feature type="transmembrane region" description="Helical" evidence="8">
    <location>
        <begin position="1135"/>
        <end position="1160"/>
    </location>
</feature>
<dbReference type="GO" id="GO:0005886">
    <property type="term" value="C:plasma membrane"/>
    <property type="evidence" value="ECO:0007669"/>
    <property type="project" value="UniProtKB-SubCell"/>
</dbReference>
<feature type="transmembrane region" description="Helical" evidence="8">
    <location>
        <begin position="85"/>
        <end position="103"/>
    </location>
</feature>
<keyword evidence="6 8" id="KW-0472">Membrane</keyword>
<protein>
    <submittedName>
        <fullName evidence="9">SLC16A12 protein</fullName>
    </submittedName>
</protein>
<feature type="transmembrane region" description="Helical" evidence="8">
    <location>
        <begin position="566"/>
        <end position="589"/>
    </location>
</feature>
<evidence type="ECO:0000313" key="9">
    <source>
        <dbReference type="EMBL" id="CAH1245258.1"/>
    </source>
</evidence>
<feature type="transmembrane region" description="Helical" evidence="8">
    <location>
        <begin position="951"/>
        <end position="971"/>
    </location>
</feature>
<sequence>MAKARFAENPPDGGWGWLVVVGTFFIHVVVVGSAKSFGVFFAEFREVFQESAGVTSFIGSILGAVLLMCSPFAGALSNLTSCRTVIIAGGVISAVGLVVSFFAQTMIHLFFSVGILAGLGLCLMYSPSLAMIGRYFDKRHATANGIAVCGAGVGIFALPPLFQFLIDEFGWRGSLVIVGGLLLNGCVCGALMRPIQLKEQQVEREAQSDAGRKRTIVSIGQKIMETFDVTLLKHRSFLVYCVSLFGTSLGNSMIFVHLVAHAQNIGVEKTPAAFLLSIMGISEAVSRLINGWLSDRRKISKVYYYMIGIAGLAISNIAIPFGRTYTGLVICMVFYGLFSGIFYPLIAVLVRKYSGVSRISGGLGWAFVFQGAAFLLGPPVAGWLYDATGNYDMSFFSAAIFIFVSVIVLLLNPCSTIRRTLGPGTDELPGGIVTVVLSRMPRDTSSDAGQRRSEDRNLRKMQSVDEPPDGGWGWMVVLSTFLVHVIAIGAYGSVGVFYAEFREVFRESAGTTSFISSVFIATQLMCSPIASALSNLTSCRTVAMAGSVIAAVGLGVSFFAQNIAHLIITIGLITGFGISLVYVPSLAMIGKYFHKRHATANGIAISGAGVSMLVLSPLFQFLIDEFRWNGALLIFGGVMLNGCACSIGLGICNIAIPHSRTYTALVACMVFYGISMGTFYPLIAVLVRKYSGVSRISGGLGWAFVFQGAAYLLGQPIAGWLYDATGNYDMSFYAAAIFIFVSVAVLLLLVPRKGRSWALESGEPAPDVPHECDEFNRAAILFDIGDVRKISDRFRKALGTSKGRNLRKMPPVDEPPDGGWGWMVVLSTFLVHVVAVGAFTSMGVFYAEFREVFQESAGSTSFISSVFIATMLMCSPIASALSNLTSCRAVAMAGGIISAVGLGVSSFAQNIVHLIITIGLITGFGMSLMYSPSMAMIGKYFHKRHATANGIAISGTGVSMLVLSPLFQFLIDEFRWNGALLIFGGMTLNGCVFGALLRPLHLKNAGKDKEAEDEEVADSSRTCKVIAPFCQKVLEMFDVTLLKTPPFLIYSLSLFVLMLGYSMIFVHLVAHAQALGVEKTQAAFLPSVMGIVAAVVRPINGWLSDRLPVRKLYYYMAGCVGLGICNIAIPHSRTYAALVVCMVFYGVTSGAFDPLIAVLARKYSGGLRVSGGLGWAFVFQGAAFLLGQPIAGWLYDATGNYDMSFYAAATFIFVSVVILLLLVPRKGRSWALESGEPAPDVPRDECDGVVGLKARQLPADTVTTQGQNNPVFQL</sequence>
<proteinExistence type="inferred from homology"/>
<feature type="transmembrane region" description="Helical" evidence="8">
    <location>
        <begin position="109"/>
        <end position="133"/>
    </location>
</feature>
<dbReference type="FunFam" id="1.20.1250.20:FF:000466">
    <property type="entry name" value="Uncharacterized protein"/>
    <property type="match status" value="2"/>
</dbReference>
<feature type="transmembrane region" description="Helical" evidence="8">
    <location>
        <begin position="889"/>
        <end position="905"/>
    </location>
</feature>
<evidence type="ECO:0000313" key="10">
    <source>
        <dbReference type="Proteomes" id="UP000838412"/>
    </source>
</evidence>
<dbReference type="PANTHER" id="PTHR11360:SF318">
    <property type="entry name" value="MONOCARBOXYLATE TRANSPORTER 12"/>
    <property type="match status" value="1"/>
</dbReference>
<evidence type="ECO:0000256" key="2">
    <source>
        <dbReference type="ARBA" id="ARBA00006727"/>
    </source>
</evidence>
<dbReference type="InterPro" id="IPR011701">
    <property type="entry name" value="MFS"/>
</dbReference>
<dbReference type="CDD" id="cd17352">
    <property type="entry name" value="MFS_MCT_SLC16"/>
    <property type="match status" value="3"/>
</dbReference>
<dbReference type="PANTHER" id="PTHR11360">
    <property type="entry name" value="MONOCARBOXYLATE TRANSPORTER"/>
    <property type="match status" value="1"/>
</dbReference>
<dbReference type="InterPro" id="IPR050327">
    <property type="entry name" value="Proton-linked_MCT"/>
</dbReference>
<feature type="transmembrane region" description="Helical" evidence="8">
    <location>
        <begin position="1047"/>
        <end position="1070"/>
    </location>
</feature>
<feature type="transmembrane region" description="Helical" evidence="8">
    <location>
        <begin position="1112"/>
        <end position="1129"/>
    </location>
</feature>
<name>A0A8J9Z102_BRALA</name>
<feature type="transmembrane region" description="Helical" evidence="8">
    <location>
        <begin position="1082"/>
        <end position="1100"/>
    </location>
</feature>
<dbReference type="GO" id="GO:0015881">
    <property type="term" value="P:creatine transmembrane transport"/>
    <property type="evidence" value="ECO:0007669"/>
    <property type="project" value="TreeGrafter"/>
</dbReference>
<feature type="transmembrane region" description="Helical" evidence="8">
    <location>
        <begin position="699"/>
        <end position="718"/>
    </location>
</feature>
<feature type="transmembrane region" description="Helical" evidence="8">
    <location>
        <begin position="471"/>
        <end position="494"/>
    </location>
</feature>
<feature type="transmembrane region" description="Helical" evidence="8">
    <location>
        <begin position="862"/>
        <end position="882"/>
    </location>
</feature>
<feature type="transmembrane region" description="Helical" evidence="8">
    <location>
        <begin position="631"/>
        <end position="656"/>
    </location>
</feature>
<feature type="transmembrane region" description="Helical" evidence="8">
    <location>
        <begin position="541"/>
        <end position="560"/>
    </location>
</feature>
<dbReference type="EMBL" id="OV696699">
    <property type="protein sequence ID" value="CAH1245258.1"/>
    <property type="molecule type" value="Genomic_DNA"/>
</dbReference>
<feature type="region of interest" description="Disordered" evidence="7">
    <location>
        <begin position="442"/>
        <end position="464"/>
    </location>
</feature>
<feature type="transmembrane region" description="Helical" evidence="8">
    <location>
        <begin position="15"/>
        <end position="34"/>
    </location>
</feature>
<dbReference type="OrthoDB" id="10047825at2759"/>
<evidence type="ECO:0000256" key="4">
    <source>
        <dbReference type="ARBA" id="ARBA00022692"/>
    </source>
</evidence>
<dbReference type="Proteomes" id="UP000838412">
    <property type="component" value="Chromosome 14"/>
</dbReference>
<feature type="transmembrane region" description="Helical" evidence="8">
    <location>
        <begin position="327"/>
        <end position="350"/>
    </location>
</feature>
<dbReference type="Pfam" id="PF07690">
    <property type="entry name" value="MFS_1"/>
    <property type="match status" value="3"/>
</dbReference>
<feature type="transmembrane region" description="Helical" evidence="8">
    <location>
        <begin position="977"/>
        <end position="997"/>
    </location>
</feature>
<accession>A0A8J9Z102</accession>
<feature type="transmembrane region" description="Helical" evidence="8">
    <location>
        <begin position="662"/>
        <end position="687"/>
    </location>
</feature>
<feature type="transmembrane region" description="Helical" evidence="8">
    <location>
        <begin position="362"/>
        <end position="381"/>
    </location>
</feature>
<feature type="transmembrane region" description="Helical" evidence="8">
    <location>
        <begin position="911"/>
        <end position="930"/>
    </location>
</feature>
<feature type="transmembrane region" description="Helical" evidence="8">
    <location>
        <begin position="514"/>
        <end position="534"/>
    </location>
</feature>
<feature type="transmembrane region" description="Helical" evidence="8">
    <location>
        <begin position="145"/>
        <end position="166"/>
    </location>
</feature>
<comment type="similarity">
    <text evidence="2">Belongs to the major facilitator superfamily. Monocarboxylate porter (TC 2.A.1.13) family.</text>
</comment>
<feature type="transmembrane region" description="Helical" evidence="8">
    <location>
        <begin position="1203"/>
        <end position="1223"/>
    </location>
</feature>
<dbReference type="FunFam" id="1.20.1250.20:FF:000728">
    <property type="entry name" value="Uncharacterized protein"/>
    <property type="match status" value="2"/>
</dbReference>
<feature type="transmembrane region" description="Helical" evidence="8">
    <location>
        <begin position="54"/>
        <end position="73"/>
    </location>
</feature>
<keyword evidence="4 8" id="KW-0812">Transmembrane</keyword>
<evidence type="ECO:0000256" key="1">
    <source>
        <dbReference type="ARBA" id="ARBA00004651"/>
    </source>
</evidence>
<dbReference type="SUPFAM" id="SSF103473">
    <property type="entry name" value="MFS general substrate transporter"/>
    <property type="match status" value="4"/>
</dbReference>
<feature type="compositionally biased region" description="Basic and acidic residues" evidence="7">
    <location>
        <begin position="442"/>
        <end position="458"/>
    </location>
</feature>
<feature type="transmembrane region" description="Helical" evidence="8">
    <location>
        <begin position="302"/>
        <end position="321"/>
    </location>
</feature>
<feature type="transmembrane region" description="Helical" evidence="8">
    <location>
        <begin position="272"/>
        <end position="290"/>
    </location>
</feature>